<reference evidence="13 14" key="1">
    <citation type="journal article" date="2024" name="G3 (Bethesda)">
        <title>Genome assembly of Hibiscus sabdariffa L. provides insights into metabolisms of medicinal natural products.</title>
        <authorList>
            <person name="Kim T."/>
        </authorList>
    </citation>
    <scope>NUCLEOTIDE SEQUENCE [LARGE SCALE GENOMIC DNA]</scope>
    <source>
        <strain evidence="13">TK-2024</strain>
        <tissue evidence="13">Old leaves</tissue>
    </source>
</reference>
<dbReference type="PANTHER" id="PTHR23058:SF12">
    <property type="entry name" value="PEROXISOMAL MEMBRANE PROTEIN PEX14"/>
    <property type="match status" value="1"/>
</dbReference>
<evidence type="ECO:0000256" key="6">
    <source>
        <dbReference type="ARBA" id="ARBA00046271"/>
    </source>
</evidence>
<dbReference type="Gene3D" id="1.10.10.10">
    <property type="entry name" value="Winged helix-like DNA-binding domain superfamily/Winged helix DNA-binding domain"/>
    <property type="match status" value="1"/>
</dbReference>
<dbReference type="Pfam" id="PF17733">
    <property type="entry name" value="KPWE_dom"/>
    <property type="match status" value="1"/>
</dbReference>
<evidence type="ECO:0000259" key="12">
    <source>
        <dbReference type="Pfam" id="PF23020"/>
    </source>
</evidence>
<feature type="compositionally biased region" description="Pro residues" evidence="8">
    <location>
        <begin position="365"/>
        <end position="376"/>
    </location>
</feature>
<evidence type="ECO:0000259" key="11">
    <source>
        <dbReference type="Pfam" id="PF17733"/>
    </source>
</evidence>
<evidence type="ECO:0000256" key="5">
    <source>
        <dbReference type="ARBA" id="ARBA00029691"/>
    </source>
</evidence>
<keyword evidence="14" id="KW-1185">Reference proteome</keyword>
<sequence>MREELVEMAVKFLLNPTVGRSPVGQRRLFLEKKGLTGDEIDEAFRRVPDSTSSVPFRQDINSSQGNKFKLLACSIHEIVFSFVQRLLVPTMYIVTLYPKVSDHKHILLDVAYQLFKTDVQLKSFASVHPQGAPQFSQPLVESMLTVSRPSQFSWSYAIVSIVLLIFSGAGTSMLLKKLFLPRLKSWIHKVVLEEDDDESRNSKQSLYKEAIKAAKAAAVASVDTAKASLQMLQSNKEEGRHFDVLLRRLGAHIAELRSMSITLQRLESARNASYKHTDQYSQRTSQNGLSNLSKTSVVHRDYPENFPGQMKFRTSGVSNFDSSVRPLSAPPRPSVGQHPNSYMEIMAKIQRGEKPPGIKDIDDSPPNPNQPLPNPQITPRLKPWEIARQQNSFGHTPEKVFSRPNGESRQPWWRRNNNTNGIAEAGNGMRGDSYGLRTDK</sequence>
<evidence type="ECO:0000256" key="4">
    <source>
        <dbReference type="ARBA" id="ARBA00029502"/>
    </source>
</evidence>
<dbReference type="InterPro" id="IPR025655">
    <property type="entry name" value="PEX14"/>
</dbReference>
<evidence type="ECO:0000256" key="3">
    <source>
        <dbReference type="ARBA" id="ARBA00023140"/>
    </source>
</evidence>
<dbReference type="Pfam" id="PF23020">
    <property type="entry name" value="PEX14-like_2nd"/>
    <property type="match status" value="1"/>
</dbReference>
<gene>
    <name evidence="13" type="ORF">V6N11_075077</name>
</gene>
<protein>
    <recommendedName>
        <fullName evidence="4 7">Peroxisomal membrane protein PEX14</fullName>
    </recommendedName>
    <alternativeName>
        <fullName evidence="5 7">Peroxin-14</fullName>
    </alternativeName>
</protein>
<feature type="region of interest" description="Disordered" evidence="8">
    <location>
        <begin position="354"/>
        <end position="380"/>
    </location>
</feature>
<dbReference type="Proteomes" id="UP001396334">
    <property type="component" value="Unassembled WGS sequence"/>
</dbReference>
<name>A0ABR2R5G9_9ROSI</name>
<comment type="caution">
    <text evidence="13">The sequence shown here is derived from an EMBL/GenBank/DDBJ whole genome shotgun (WGS) entry which is preliminary data.</text>
</comment>
<dbReference type="InterPro" id="IPR040554">
    <property type="entry name" value="KPWE_PEX14_dom"/>
</dbReference>
<organism evidence="13 14">
    <name type="scientific">Hibiscus sabdariffa</name>
    <name type="common">roselle</name>
    <dbReference type="NCBI Taxonomy" id="183260"/>
    <lineage>
        <taxon>Eukaryota</taxon>
        <taxon>Viridiplantae</taxon>
        <taxon>Streptophyta</taxon>
        <taxon>Embryophyta</taxon>
        <taxon>Tracheophyta</taxon>
        <taxon>Spermatophyta</taxon>
        <taxon>Magnoliopsida</taxon>
        <taxon>eudicotyledons</taxon>
        <taxon>Gunneridae</taxon>
        <taxon>Pentapetalae</taxon>
        <taxon>rosids</taxon>
        <taxon>malvids</taxon>
        <taxon>Malvales</taxon>
        <taxon>Malvaceae</taxon>
        <taxon>Malvoideae</taxon>
        <taxon>Hibiscus</taxon>
    </lineage>
</organism>
<keyword evidence="7 9" id="KW-0472">Membrane</keyword>
<dbReference type="Pfam" id="PF04695">
    <property type="entry name" value="Pex14_N"/>
    <property type="match status" value="1"/>
</dbReference>
<evidence type="ECO:0000259" key="10">
    <source>
        <dbReference type="Pfam" id="PF04695"/>
    </source>
</evidence>
<evidence type="ECO:0000256" key="8">
    <source>
        <dbReference type="SAM" id="MobiDB-lite"/>
    </source>
</evidence>
<evidence type="ECO:0000256" key="2">
    <source>
        <dbReference type="ARBA" id="ARBA00023010"/>
    </source>
</evidence>
<comment type="function">
    <text evidence="7">Component of the PEX13-PEX14 docking complex, a translocon channel that specifically mediates the import of peroxisomal cargo proteins bound to PEX5 receptor. The PEX13-PEX14 docking complex forms a large import pore which can be opened to a diameter of about 9 nm. Mechanistically, PEX5 receptor along with cargo proteins associates with the PEX14 subunit of the PEX13-PEX14 docking complex in the cytosol, leading to the insertion of the receptor into the organelle membrane with the concomitant translocation of the cargo into the peroxisome matrix.</text>
</comment>
<evidence type="ECO:0000256" key="9">
    <source>
        <dbReference type="SAM" id="Phobius"/>
    </source>
</evidence>
<keyword evidence="2" id="KW-0811">Translocation</keyword>
<feature type="compositionally biased region" description="Polar residues" evidence="8">
    <location>
        <begin position="279"/>
        <end position="296"/>
    </location>
</feature>
<keyword evidence="3 7" id="KW-0576">Peroxisome</keyword>
<feature type="domain" description="Peroxisomal membrane protein PEX14-like KPWE" evidence="11">
    <location>
        <begin position="337"/>
        <end position="385"/>
    </location>
</feature>
<dbReference type="InterPro" id="IPR054154">
    <property type="entry name" value="PEX14-like_M_plants"/>
</dbReference>
<keyword evidence="7" id="KW-0653">Protein transport</keyword>
<keyword evidence="9" id="KW-1133">Transmembrane helix</keyword>
<dbReference type="InterPro" id="IPR006785">
    <property type="entry name" value="Pex14_N"/>
</dbReference>
<evidence type="ECO:0000256" key="7">
    <source>
        <dbReference type="RuleBase" id="RU367032"/>
    </source>
</evidence>
<proteinExistence type="inferred from homology"/>
<comment type="similarity">
    <text evidence="1 7">Belongs to the peroxin-14 family.</text>
</comment>
<keyword evidence="7" id="KW-0813">Transport</keyword>
<evidence type="ECO:0000313" key="13">
    <source>
        <dbReference type="EMBL" id="KAK9008175.1"/>
    </source>
</evidence>
<accession>A0ABR2R5G9</accession>
<dbReference type="EMBL" id="JBBPBN010000026">
    <property type="protein sequence ID" value="KAK9008175.1"/>
    <property type="molecule type" value="Genomic_DNA"/>
</dbReference>
<keyword evidence="9" id="KW-0812">Transmembrane</keyword>
<dbReference type="PANTHER" id="PTHR23058">
    <property type="entry name" value="PEROXISOMAL MEMBRANE PROTEIN PEX14"/>
    <property type="match status" value="1"/>
</dbReference>
<feature type="region of interest" description="Disordered" evidence="8">
    <location>
        <begin position="393"/>
        <end position="440"/>
    </location>
</feature>
<feature type="region of interest" description="Disordered" evidence="8">
    <location>
        <begin position="273"/>
        <end position="339"/>
    </location>
</feature>
<comment type="subcellular location">
    <subcellularLocation>
        <location evidence="6 7">Peroxisome membrane</location>
    </subcellularLocation>
</comment>
<feature type="transmembrane region" description="Helical" evidence="9">
    <location>
        <begin position="154"/>
        <end position="175"/>
    </location>
</feature>
<evidence type="ECO:0000256" key="1">
    <source>
        <dbReference type="ARBA" id="ARBA00005443"/>
    </source>
</evidence>
<evidence type="ECO:0000313" key="14">
    <source>
        <dbReference type="Proteomes" id="UP001396334"/>
    </source>
</evidence>
<feature type="domain" description="Peroxisomal membrane protein PEX14 central plants" evidence="12">
    <location>
        <begin position="150"/>
        <end position="267"/>
    </location>
</feature>
<dbReference type="InterPro" id="IPR036388">
    <property type="entry name" value="WH-like_DNA-bd_sf"/>
</dbReference>
<feature type="domain" description="Peroxisome membrane anchor protein Pex14p N-terminal" evidence="10">
    <location>
        <begin position="2"/>
        <end position="46"/>
    </location>
</feature>